<dbReference type="InterPro" id="IPR000500">
    <property type="entry name" value="Connexin"/>
</dbReference>
<feature type="domain" description="Connexin cysteine-rich" evidence="13">
    <location>
        <begin position="182"/>
        <end position="248"/>
    </location>
</feature>
<feature type="transmembrane region" description="Helical" evidence="11">
    <location>
        <begin position="170"/>
        <end position="193"/>
    </location>
</feature>
<evidence type="ECO:0000256" key="9">
    <source>
        <dbReference type="RuleBase" id="RU000630"/>
    </source>
</evidence>
<dbReference type="InterPro" id="IPR019570">
    <property type="entry name" value="Connexin_CCC"/>
</dbReference>
<evidence type="ECO:0000256" key="10">
    <source>
        <dbReference type="SAM" id="MobiDB-lite"/>
    </source>
</evidence>
<evidence type="ECO:0000313" key="14">
    <source>
        <dbReference type="EMBL" id="KAL2101748.1"/>
    </source>
</evidence>
<keyword evidence="3" id="KW-1003">Cell membrane</keyword>
<dbReference type="InterPro" id="IPR017990">
    <property type="entry name" value="Connexin_CS"/>
</dbReference>
<evidence type="ECO:0000256" key="1">
    <source>
        <dbReference type="ARBA" id="ARBA00004610"/>
    </source>
</evidence>
<dbReference type="Proteomes" id="UP001591681">
    <property type="component" value="Unassembled WGS sequence"/>
</dbReference>
<dbReference type="SMART" id="SM00037">
    <property type="entry name" value="CNX"/>
    <property type="match status" value="1"/>
</dbReference>
<keyword evidence="7 11" id="KW-1133">Transmembrane helix</keyword>
<keyword evidence="4 9" id="KW-0812">Transmembrane</keyword>
<evidence type="ECO:0000256" key="2">
    <source>
        <dbReference type="ARBA" id="ARBA00004651"/>
    </source>
</evidence>
<feature type="region of interest" description="Disordered" evidence="10">
    <location>
        <begin position="328"/>
        <end position="381"/>
    </location>
</feature>
<comment type="subunit">
    <text evidence="9">A connexon is composed of a hexamer of connexins.</text>
</comment>
<dbReference type="InterPro" id="IPR013092">
    <property type="entry name" value="Connexin_N"/>
</dbReference>
<evidence type="ECO:0000256" key="11">
    <source>
        <dbReference type="SAM" id="Phobius"/>
    </source>
</evidence>
<feature type="transmembrane region" description="Helical" evidence="11">
    <location>
        <begin position="76"/>
        <end position="96"/>
    </location>
</feature>
<evidence type="ECO:0000256" key="3">
    <source>
        <dbReference type="ARBA" id="ARBA00022475"/>
    </source>
</evidence>
<dbReference type="SMART" id="SM01089">
    <property type="entry name" value="Connexin_CCC"/>
    <property type="match status" value="1"/>
</dbReference>
<evidence type="ECO:0000259" key="12">
    <source>
        <dbReference type="SMART" id="SM00037"/>
    </source>
</evidence>
<evidence type="ECO:0000313" key="15">
    <source>
        <dbReference type="Proteomes" id="UP001591681"/>
    </source>
</evidence>
<feature type="transmembrane region" description="Helical" evidence="11">
    <location>
        <begin position="229"/>
        <end position="251"/>
    </location>
</feature>
<organism evidence="14 15">
    <name type="scientific">Coilia grayii</name>
    <name type="common">Gray's grenadier anchovy</name>
    <dbReference type="NCBI Taxonomy" id="363190"/>
    <lineage>
        <taxon>Eukaryota</taxon>
        <taxon>Metazoa</taxon>
        <taxon>Chordata</taxon>
        <taxon>Craniata</taxon>
        <taxon>Vertebrata</taxon>
        <taxon>Euteleostomi</taxon>
        <taxon>Actinopterygii</taxon>
        <taxon>Neopterygii</taxon>
        <taxon>Teleostei</taxon>
        <taxon>Clupei</taxon>
        <taxon>Clupeiformes</taxon>
        <taxon>Clupeoidei</taxon>
        <taxon>Engraulidae</taxon>
        <taxon>Coilinae</taxon>
        <taxon>Coilia</taxon>
    </lineage>
</organism>
<dbReference type="InterPro" id="IPR038359">
    <property type="entry name" value="Connexin_N_sf"/>
</dbReference>
<dbReference type="GO" id="GO:0005921">
    <property type="term" value="C:gap junction"/>
    <property type="evidence" value="ECO:0007669"/>
    <property type="project" value="UniProtKB-SubCell"/>
</dbReference>
<evidence type="ECO:0000256" key="6">
    <source>
        <dbReference type="ARBA" id="ARBA00022949"/>
    </source>
</evidence>
<feature type="domain" description="Connexin N-terminal" evidence="12">
    <location>
        <begin position="42"/>
        <end position="75"/>
    </location>
</feature>
<proteinExistence type="inferred from homology"/>
<feature type="transmembrane region" description="Helical" evidence="11">
    <location>
        <begin position="21"/>
        <end position="40"/>
    </location>
</feature>
<evidence type="ECO:0000256" key="5">
    <source>
        <dbReference type="ARBA" id="ARBA00022868"/>
    </source>
</evidence>
<comment type="function">
    <text evidence="9">One gap junction consists of a cluster of closely packed pairs of transmembrane channels, the connexons, through which materials of low MW diffuse from one cell to a neighboring cell.</text>
</comment>
<feature type="region of interest" description="Disordered" evidence="10">
    <location>
        <begin position="108"/>
        <end position="157"/>
    </location>
</feature>
<evidence type="ECO:0000256" key="4">
    <source>
        <dbReference type="ARBA" id="ARBA00022692"/>
    </source>
</evidence>
<evidence type="ECO:0000259" key="13">
    <source>
        <dbReference type="SMART" id="SM01089"/>
    </source>
</evidence>
<comment type="caution">
    <text evidence="14">The sequence shown here is derived from an EMBL/GenBank/DDBJ whole genome shotgun (WGS) entry which is preliminary data.</text>
</comment>
<dbReference type="PROSITE" id="PS00407">
    <property type="entry name" value="CONNEXINS_1"/>
    <property type="match status" value="1"/>
</dbReference>
<accession>A0ABD1KSK4</accession>
<dbReference type="PANTHER" id="PTHR11984">
    <property type="entry name" value="CONNEXIN"/>
    <property type="match status" value="1"/>
</dbReference>
<feature type="compositionally biased region" description="Acidic residues" evidence="10">
    <location>
        <begin position="129"/>
        <end position="144"/>
    </location>
</feature>
<feature type="compositionally biased region" description="Low complexity" evidence="10">
    <location>
        <begin position="365"/>
        <end position="374"/>
    </location>
</feature>
<keyword evidence="5 9" id="KW-0303">Gap junction</keyword>
<sequence>MSWSFLTRLLEEIHKHSTFVGKVWLTALVVFRIVLTAVGGESIYYDEQSKFVCNTLQPGCENVCYDAFAPLSHVRFWVFQIILVATPSLLYLGFAANRIARLEEGRGGGLGGRRRGGSSGRRPQRGGEEHEEEPMLCETPEEEVSGGGGGNGGGERHDGRVRIRKDGLMCVYVVQLLVRALLELGFLLGQYALYGLHVPARYECNSDPCPHRVNCFVSRPTEKTVFLRIMYGVSLLCLALNLWELLQLGLCSAFDSLRLRRPPPSPRDPHLGPLGGRAPISEAGGGVVYGSYPFWGPTPLPPPGYSLRPEQLPVSELSSHRMDKMDKMAARQNRANLAQEEQCGGGGAMRDGGGARGDRKKGRSPRGSSTSSQSEKASVWI</sequence>
<evidence type="ECO:0000256" key="7">
    <source>
        <dbReference type="ARBA" id="ARBA00022989"/>
    </source>
</evidence>
<comment type="subcellular location">
    <subcellularLocation>
        <location evidence="1">Cell junction</location>
        <location evidence="1">Gap junction</location>
    </subcellularLocation>
    <subcellularLocation>
        <location evidence="2 9">Cell membrane</location>
        <topology evidence="2 9">Multi-pass membrane protein</topology>
    </subcellularLocation>
</comment>
<dbReference type="Pfam" id="PF00029">
    <property type="entry name" value="Connexin"/>
    <property type="match status" value="1"/>
</dbReference>
<keyword evidence="8 11" id="KW-0472">Membrane</keyword>
<dbReference type="GO" id="GO:0005886">
    <property type="term" value="C:plasma membrane"/>
    <property type="evidence" value="ECO:0007669"/>
    <property type="project" value="UniProtKB-SubCell"/>
</dbReference>
<dbReference type="PANTHER" id="PTHR11984:SF6">
    <property type="entry name" value="GAP JUNCTION GAMMA-1 PROTEIN"/>
    <property type="match status" value="1"/>
</dbReference>
<dbReference type="EMBL" id="JBHFQA010000003">
    <property type="protein sequence ID" value="KAL2101748.1"/>
    <property type="molecule type" value="Genomic_DNA"/>
</dbReference>
<keyword evidence="6" id="KW-0965">Cell junction</keyword>
<dbReference type="PRINTS" id="PR00206">
    <property type="entry name" value="CONNEXIN"/>
</dbReference>
<protein>
    <recommendedName>
        <fullName evidence="9">Gap junction protein</fullName>
    </recommendedName>
</protein>
<keyword evidence="15" id="KW-1185">Reference proteome</keyword>
<gene>
    <name evidence="14" type="ORF">ACEWY4_003509</name>
</gene>
<dbReference type="AlphaFoldDB" id="A0ABD1KSK4"/>
<name>A0ABD1KSK4_9TELE</name>
<feature type="compositionally biased region" description="Gly residues" evidence="10">
    <location>
        <begin position="343"/>
        <end position="355"/>
    </location>
</feature>
<reference evidence="14 15" key="1">
    <citation type="submission" date="2024-09" db="EMBL/GenBank/DDBJ databases">
        <title>A chromosome-level genome assembly of Gray's grenadier anchovy, Coilia grayii.</title>
        <authorList>
            <person name="Fu Z."/>
        </authorList>
    </citation>
    <scope>NUCLEOTIDE SEQUENCE [LARGE SCALE GENOMIC DNA]</scope>
    <source>
        <strain evidence="14">G4</strain>
        <tissue evidence="14">Muscle</tissue>
    </source>
</reference>
<evidence type="ECO:0000256" key="8">
    <source>
        <dbReference type="ARBA" id="ARBA00023136"/>
    </source>
</evidence>
<dbReference type="PROSITE" id="PS00408">
    <property type="entry name" value="CONNEXINS_2"/>
    <property type="match status" value="1"/>
</dbReference>
<dbReference type="Gene3D" id="1.20.1440.80">
    <property type="entry name" value="Gap junction channel protein cysteine-rich domain"/>
    <property type="match status" value="1"/>
</dbReference>
<comment type="similarity">
    <text evidence="9">Belongs to the connexin family.</text>
</comment>